<dbReference type="PANTHER" id="PTHR46773">
    <property type="match status" value="1"/>
</dbReference>
<dbReference type="InterPro" id="IPR006652">
    <property type="entry name" value="Kelch_1"/>
</dbReference>
<dbReference type="PANTHER" id="PTHR46773:SF5">
    <property type="entry name" value="OS04G0487100 PROTEIN"/>
    <property type="match status" value="1"/>
</dbReference>
<sequence length="427" mass="45519">MPYSSTLFTARLAVAATMATCSLCANPAVAQVPTPITWNTMAAAPIGRYEALGGASGSKLYVLGGFFTASIDATVRCDVYDRATDTWTRLADMPEPITHAGAAFDGNYIYTAGGFVGMHPGPGTDHVWRYDIAANTWSAGVPLPAARGGGMVVRLGRMLHFFGGGIRINNVWRPDPADHWAFPLDAPNPQWVAKAPMPNPRNHLGGTVLNGKIYAIGGQHEGNEANDNQTSIHEYDPATDTWTAKANMPRPLGHIMSTVFALNNRVVVVSGVTDNTGSVANIIEFDPVANTWRELTPLLEPRHSPVAGVIDGRMVVSGGTYGPLQTTTWLSAQVLPSRAAGPVATGVQLFPNPAVAPSVEFVLDQFAAGPYRVELTDALGRVCRRYSLVAQSAAPRGSLSIHELPAGVYSAAFYQGTQVVRTRLVRQ</sequence>
<dbReference type="InterPro" id="IPR011043">
    <property type="entry name" value="Gal_Oxase/kelch_b-propeller"/>
</dbReference>
<evidence type="ECO:0000313" key="3">
    <source>
        <dbReference type="Proteomes" id="UP000326380"/>
    </source>
</evidence>
<evidence type="ECO:0000313" key="2">
    <source>
        <dbReference type="EMBL" id="KAA9332151.1"/>
    </source>
</evidence>
<feature type="signal peptide" evidence="1">
    <location>
        <begin position="1"/>
        <end position="30"/>
    </location>
</feature>
<proteinExistence type="predicted"/>
<reference evidence="2 3" key="1">
    <citation type="submission" date="2019-09" db="EMBL/GenBank/DDBJ databases">
        <title>Genome sequence of Hymenobacter sp. M3.</title>
        <authorList>
            <person name="Srinivasan S."/>
        </authorList>
    </citation>
    <scope>NUCLEOTIDE SEQUENCE [LARGE SCALE GENOMIC DNA]</scope>
    <source>
        <strain evidence="2 3">M3</strain>
    </source>
</reference>
<dbReference type="Pfam" id="PF01344">
    <property type="entry name" value="Kelch_1"/>
    <property type="match status" value="3"/>
</dbReference>
<dbReference type="AlphaFoldDB" id="A0AA88JZV5"/>
<evidence type="ECO:0000256" key="1">
    <source>
        <dbReference type="SAM" id="SignalP"/>
    </source>
</evidence>
<dbReference type="Gene3D" id="2.120.10.80">
    <property type="entry name" value="Kelch-type beta propeller"/>
    <property type="match status" value="2"/>
</dbReference>
<gene>
    <name evidence="2" type="ORF">F0P96_11735</name>
</gene>
<dbReference type="InterPro" id="IPR015915">
    <property type="entry name" value="Kelch-typ_b-propeller"/>
</dbReference>
<dbReference type="EMBL" id="VTWU01000004">
    <property type="protein sequence ID" value="KAA9332151.1"/>
    <property type="molecule type" value="Genomic_DNA"/>
</dbReference>
<protein>
    <recommendedName>
        <fullName evidence="4">T9SS C-terminal target domain-containing protein</fullName>
    </recommendedName>
</protein>
<dbReference type="Proteomes" id="UP000326380">
    <property type="component" value="Unassembled WGS sequence"/>
</dbReference>
<organism evidence="2 3">
    <name type="scientific">Hymenobacter busanensis</name>
    <dbReference type="NCBI Taxonomy" id="2607656"/>
    <lineage>
        <taxon>Bacteria</taxon>
        <taxon>Pseudomonadati</taxon>
        <taxon>Bacteroidota</taxon>
        <taxon>Cytophagia</taxon>
        <taxon>Cytophagales</taxon>
        <taxon>Hymenobacteraceae</taxon>
        <taxon>Hymenobacter</taxon>
    </lineage>
</organism>
<evidence type="ECO:0008006" key="4">
    <source>
        <dbReference type="Google" id="ProtNLM"/>
    </source>
</evidence>
<accession>A0AA88JZV5</accession>
<dbReference type="InterPro" id="IPR053256">
    <property type="entry name" value="Kelch_repeat-containing"/>
</dbReference>
<name>A0AA88JZV5_9BACT</name>
<keyword evidence="1" id="KW-0732">Signal</keyword>
<dbReference type="SUPFAM" id="SSF50965">
    <property type="entry name" value="Galactose oxidase, central domain"/>
    <property type="match status" value="1"/>
</dbReference>
<feature type="chain" id="PRO_5041727915" description="T9SS C-terminal target domain-containing protein" evidence="1">
    <location>
        <begin position="31"/>
        <end position="427"/>
    </location>
</feature>
<keyword evidence="3" id="KW-1185">Reference proteome</keyword>
<comment type="caution">
    <text evidence="2">The sequence shown here is derived from an EMBL/GenBank/DDBJ whole genome shotgun (WGS) entry which is preliminary data.</text>
</comment>
<dbReference type="SMART" id="SM00612">
    <property type="entry name" value="Kelch"/>
    <property type="match status" value="4"/>
</dbReference>